<reference evidence="2" key="1">
    <citation type="journal article" date="2017" name="Nat. Ecol. Evol.">
        <title>Genome expansion and lineage-specific genetic innovations in the forest pathogenic fungi Armillaria.</title>
        <authorList>
            <person name="Sipos G."/>
            <person name="Prasanna A.N."/>
            <person name="Walter M.C."/>
            <person name="O'Connor E."/>
            <person name="Balint B."/>
            <person name="Krizsan K."/>
            <person name="Kiss B."/>
            <person name="Hess J."/>
            <person name="Varga T."/>
            <person name="Slot J."/>
            <person name="Riley R."/>
            <person name="Boka B."/>
            <person name="Rigling D."/>
            <person name="Barry K."/>
            <person name="Lee J."/>
            <person name="Mihaltcheva S."/>
            <person name="LaButti K."/>
            <person name="Lipzen A."/>
            <person name="Waldron R."/>
            <person name="Moloney N.M."/>
            <person name="Sperisen C."/>
            <person name="Kredics L."/>
            <person name="Vagvoelgyi C."/>
            <person name="Patrignani A."/>
            <person name="Fitzpatrick D."/>
            <person name="Nagy I."/>
            <person name="Doyle S."/>
            <person name="Anderson J.B."/>
            <person name="Grigoriev I.V."/>
            <person name="Gueldener U."/>
            <person name="Muensterkoetter M."/>
            <person name="Nagy L.G."/>
        </authorList>
    </citation>
    <scope>NUCLEOTIDE SEQUENCE [LARGE SCALE GENOMIC DNA]</scope>
    <source>
        <strain evidence="2">C18/9</strain>
    </source>
</reference>
<dbReference type="Proteomes" id="UP000219338">
    <property type="component" value="Unassembled WGS sequence"/>
</dbReference>
<name>A0A284RSU3_ARMOS</name>
<keyword evidence="2" id="KW-1185">Reference proteome</keyword>
<organism evidence="1 2">
    <name type="scientific">Armillaria ostoyae</name>
    <name type="common">Armillaria root rot fungus</name>
    <dbReference type="NCBI Taxonomy" id="47428"/>
    <lineage>
        <taxon>Eukaryota</taxon>
        <taxon>Fungi</taxon>
        <taxon>Dikarya</taxon>
        <taxon>Basidiomycota</taxon>
        <taxon>Agaricomycotina</taxon>
        <taxon>Agaricomycetes</taxon>
        <taxon>Agaricomycetidae</taxon>
        <taxon>Agaricales</taxon>
        <taxon>Marasmiineae</taxon>
        <taxon>Physalacriaceae</taxon>
        <taxon>Armillaria</taxon>
    </lineage>
</organism>
<accession>A0A284RSU3</accession>
<dbReference type="EMBL" id="FUEG01000015">
    <property type="protein sequence ID" value="SJL11826.1"/>
    <property type="molecule type" value="Genomic_DNA"/>
</dbReference>
<evidence type="ECO:0000313" key="1">
    <source>
        <dbReference type="EMBL" id="SJL11826.1"/>
    </source>
</evidence>
<sequence>MPAIDYKLHCRLLSASPRHYALKPPTRIAWTTQNSVLAQGKASYASLSDESCAVTGMGDGVERGGGARVEENMQESQYRLVASQHHARLLILTTHNDVEICPVTS</sequence>
<dbReference type="AlphaFoldDB" id="A0A284RSU3"/>
<proteinExistence type="predicted"/>
<gene>
    <name evidence="1" type="ORF">ARMOST_15237</name>
</gene>
<protein>
    <submittedName>
        <fullName evidence="1">Uncharacterized protein</fullName>
    </submittedName>
</protein>
<evidence type="ECO:0000313" key="2">
    <source>
        <dbReference type="Proteomes" id="UP000219338"/>
    </source>
</evidence>